<dbReference type="AlphaFoldDB" id="B8HQX9"/>
<sequence>MAAPFQGRNPWKVAAELHRLLEECYRWRDQFSASQPR</sequence>
<dbReference type="STRING" id="395961.Cyan7425_3476"/>
<name>B8HQX9_CYAP4</name>
<accession>B8HQX9</accession>
<dbReference type="HOGENOM" id="CLU_3342800_0_0_3"/>
<organism evidence="1">
    <name type="scientific">Cyanothece sp. (strain PCC 7425 / ATCC 29141)</name>
    <dbReference type="NCBI Taxonomy" id="395961"/>
    <lineage>
        <taxon>Bacteria</taxon>
        <taxon>Bacillati</taxon>
        <taxon>Cyanobacteriota</taxon>
        <taxon>Cyanophyceae</taxon>
        <taxon>Gomontiellales</taxon>
        <taxon>Cyanothecaceae</taxon>
        <taxon>Cyanothece</taxon>
    </lineage>
</organism>
<reference evidence="1" key="1">
    <citation type="submission" date="2009-01" db="EMBL/GenBank/DDBJ databases">
        <title>Complete sequence of chromosome Cyanothece sp. PCC 7425.</title>
        <authorList>
            <consortium name="US DOE Joint Genome Institute"/>
            <person name="Lucas S."/>
            <person name="Copeland A."/>
            <person name="Lapidus A."/>
            <person name="Glavina del Rio T."/>
            <person name="Dalin E."/>
            <person name="Tice H."/>
            <person name="Bruce D."/>
            <person name="Goodwin L."/>
            <person name="Pitluck S."/>
            <person name="Sims D."/>
            <person name="Meineke L."/>
            <person name="Brettin T."/>
            <person name="Detter J.C."/>
            <person name="Han C."/>
            <person name="Larimer F."/>
            <person name="Land M."/>
            <person name="Hauser L."/>
            <person name="Kyrpides N."/>
            <person name="Ovchinnikova G."/>
            <person name="Liberton M."/>
            <person name="Stoeckel J."/>
            <person name="Banerjee A."/>
            <person name="Singh A."/>
            <person name="Page L."/>
            <person name="Sato H."/>
            <person name="Zhao L."/>
            <person name="Sherman L."/>
            <person name="Pakrasi H."/>
            <person name="Richardson P."/>
        </authorList>
    </citation>
    <scope>NUCLEOTIDE SEQUENCE</scope>
    <source>
        <strain evidence="1">PCC 7425</strain>
    </source>
</reference>
<dbReference type="KEGG" id="cyn:Cyan7425_3476"/>
<proteinExistence type="predicted"/>
<protein>
    <submittedName>
        <fullName evidence="1">Uncharacterized protein</fullName>
    </submittedName>
</protein>
<evidence type="ECO:0000313" key="1">
    <source>
        <dbReference type="EMBL" id="ACL45800.1"/>
    </source>
</evidence>
<dbReference type="EMBL" id="CP001344">
    <property type="protein sequence ID" value="ACL45800.1"/>
    <property type="molecule type" value="Genomic_DNA"/>
</dbReference>
<gene>
    <name evidence="1" type="ordered locus">Cyan7425_3476</name>
</gene>